<sequence length="182" mass="19286">MTTPEPRRRNSALTDVHFILGDRVQGTTFVPPFLREREVSEPVEGVVVQVGSGYPEADGEDDLVWVRLADSTERQCRVSDVVASVENEPLCDVCKVGRAPFLRYGTLENTGRMCSACLRRTHICALCQQPGNAPLVALGTADQGSGPGRTTYACAACAASTSHSSPGLDGNRVAGGGVDPKP</sequence>
<reference evidence="2" key="1">
    <citation type="submission" date="2022-10" db="EMBL/GenBank/DDBJ databases">
        <title>The complete genomes of actinobacterial strains from the NBC collection.</title>
        <authorList>
            <person name="Joergensen T.S."/>
            <person name="Alvarez Arevalo M."/>
            <person name="Sterndorff E.B."/>
            <person name="Faurdal D."/>
            <person name="Vuksanovic O."/>
            <person name="Mourched A.-S."/>
            <person name="Charusanti P."/>
            <person name="Shaw S."/>
            <person name="Blin K."/>
            <person name="Weber T."/>
        </authorList>
    </citation>
    <scope>NUCLEOTIDE SEQUENCE</scope>
    <source>
        <strain evidence="2">NBC_00093</strain>
    </source>
</reference>
<organism evidence="2">
    <name type="scientific">Streptomyces sp. NBC_00093</name>
    <dbReference type="NCBI Taxonomy" id="2975649"/>
    <lineage>
        <taxon>Bacteria</taxon>
        <taxon>Bacillati</taxon>
        <taxon>Actinomycetota</taxon>
        <taxon>Actinomycetes</taxon>
        <taxon>Kitasatosporales</taxon>
        <taxon>Streptomycetaceae</taxon>
        <taxon>Streptomyces</taxon>
    </lineage>
</organism>
<dbReference type="EMBL" id="CP108222">
    <property type="protein sequence ID" value="WTT18573.1"/>
    <property type="molecule type" value="Genomic_DNA"/>
</dbReference>
<name>A0AAU2A1Y7_9ACTN</name>
<proteinExistence type="predicted"/>
<evidence type="ECO:0000313" key="2">
    <source>
        <dbReference type="EMBL" id="WTT18573.1"/>
    </source>
</evidence>
<evidence type="ECO:0000256" key="1">
    <source>
        <dbReference type="SAM" id="MobiDB-lite"/>
    </source>
</evidence>
<feature type="compositionally biased region" description="Gly residues" evidence="1">
    <location>
        <begin position="173"/>
        <end position="182"/>
    </location>
</feature>
<feature type="region of interest" description="Disordered" evidence="1">
    <location>
        <begin position="160"/>
        <end position="182"/>
    </location>
</feature>
<accession>A0AAU2A1Y7</accession>
<gene>
    <name evidence="2" type="ORF">OHA22_25120</name>
</gene>
<protein>
    <submittedName>
        <fullName evidence="2">Uncharacterized protein</fullName>
    </submittedName>
</protein>
<dbReference type="AlphaFoldDB" id="A0AAU2A1Y7"/>